<reference evidence="1" key="2">
    <citation type="submission" date="2020-11" db="EMBL/GenBank/DDBJ databases">
        <authorList>
            <person name="McCartney M.A."/>
            <person name="Auch B."/>
            <person name="Kono T."/>
            <person name="Mallez S."/>
            <person name="Becker A."/>
            <person name="Gohl D.M."/>
            <person name="Silverstein K.A.T."/>
            <person name="Koren S."/>
            <person name="Bechman K.B."/>
            <person name="Herman A."/>
            <person name="Abrahante J.E."/>
            <person name="Garbe J."/>
        </authorList>
    </citation>
    <scope>NUCLEOTIDE SEQUENCE</scope>
    <source>
        <strain evidence="1">Duluth1</strain>
        <tissue evidence="1">Whole animal</tissue>
    </source>
</reference>
<reference evidence="1" key="1">
    <citation type="journal article" date="2019" name="bioRxiv">
        <title>The Genome of the Zebra Mussel, Dreissena polymorpha: A Resource for Invasive Species Research.</title>
        <authorList>
            <person name="McCartney M.A."/>
            <person name="Auch B."/>
            <person name="Kono T."/>
            <person name="Mallez S."/>
            <person name="Zhang Y."/>
            <person name="Obille A."/>
            <person name="Becker A."/>
            <person name="Abrahante J.E."/>
            <person name="Garbe J."/>
            <person name="Badalamenti J.P."/>
            <person name="Herman A."/>
            <person name="Mangelson H."/>
            <person name="Liachko I."/>
            <person name="Sullivan S."/>
            <person name="Sone E.D."/>
            <person name="Koren S."/>
            <person name="Silverstein K.A.T."/>
            <person name="Beckman K.B."/>
            <person name="Gohl D.M."/>
        </authorList>
    </citation>
    <scope>NUCLEOTIDE SEQUENCE</scope>
    <source>
        <strain evidence="1">Duluth1</strain>
        <tissue evidence="1">Whole animal</tissue>
    </source>
</reference>
<dbReference type="EMBL" id="JAIWYP010000009">
    <property type="protein sequence ID" value="KAH3774809.1"/>
    <property type="molecule type" value="Genomic_DNA"/>
</dbReference>
<gene>
    <name evidence="1" type="ORF">DPMN_176202</name>
</gene>
<proteinExistence type="predicted"/>
<dbReference type="AlphaFoldDB" id="A0A9D4E9H4"/>
<organism evidence="1 2">
    <name type="scientific">Dreissena polymorpha</name>
    <name type="common">Zebra mussel</name>
    <name type="synonym">Mytilus polymorpha</name>
    <dbReference type="NCBI Taxonomy" id="45954"/>
    <lineage>
        <taxon>Eukaryota</taxon>
        <taxon>Metazoa</taxon>
        <taxon>Spiralia</taxon>
        <taxon>Lophotrochozoa</taxon>
        <taxon>Mollusca</taxon>
        <taxon>Bivalvia</taxon>
        <taxon>Autobranchia</taxon>
        <taxon>Heteroconchia</taxon>
        <taxon>Euheterodonta</taxon>
        <taxon>Imparidentia</taxon>
        <taxon>Neoheterodontei</taxon>
        <taxon>Myida</taxon>
        <taxon>Dreissenoidea</taxon>
        <taxon>Dreissenidae</taxon>
        <taxon>Dreissena</taxon>
    </lineage>
</organism>
<comment type="caution">
    <text evidence="1">The sequence shown here is derived from an EMBL/GenBank/DDBJ whole genome shotgun (WGS) entry which is preliminary data.</text>
</comment>
<name>A0A9D4E9H4_DREPO</name>
<sequence length="72" mass="8032">MLPVWETVCDQPTGKKSRGCCANENTENCTFDTCGSNYTSKQGLQDYEASQHEDRAAHACQCGKKYRHATNL</sequence>
<accession>A0A9D4E9H4</accession>
<evidence type="ECO:0000313" key="2">
    <source>
        <dbReference type="Proteomes" id="UP000828390"/>
    </source>
</evidence>
<evidence type="ECO:0000313" key="1">
    <source>
        <dbReference type="EMBL" id="KAH3774809.1"/>
    </source>
</evidence>
<evidence type="ECO:0008006" key="3">
    <source>
        <dbReference type="Google" id="ProtNLM"/>
    </source>
</evidence>
<dbReference type="Proteomes" id="UP000828390">
    <property type="component" value="Unassembled WGS sequence"/>
</dbReference>
<protein>
    <recommendedName>
        <fullName evidence="3">C2H2-type domain-containing protein</fullName>
    </recommendedName>
</protein>
<keyword evidence="2" id="KW-1185">Reference proteome</keyword>